<dbReference type="KEGG" id="fmr:Fuma_05578"/>
<name>A0A1P8WPF6_9PLAN</name>
<comment type="pathway">
    <text evidence="3 4">Sulfur metabolism; hydrogen sulfide biosynthesis; sulfite from sulfate.</text>
</comment>
<dbReference type="RefSeq" id="WP_077027013.1">
    <property type="nucleotide sequence ID" value="NZ_CP017641.1"/>
</dbReference>
<proteinExistence type="inferred from homology"/>
<dbReference type="GO" id="GO:0051539">
    <property type="term" value="F:4 iron, 4 sulfur cluster binding"/>
    <property type="evidence" value="ECO:0007669"/>
    <property type="project" value="UniProtKB-UniRule"/>
</dbReference>
<keyword evidence="4" id="KW-0479">Metal-binding</keyword>
<dbReference type="PANTHER" id="PTHR46509">
    <property type="entry name" value="PHOSPHOADENOSINE PHOSPHOSULFATE REDUCTASE"/>
    <property type="match status" value="1"/>
</dbReference>
<comment type="catalytic activity">
    <reaction evidence="4">
        <text>[thioredoxin]-disulfide + sulfite + AMP + 2 H(+) = adenosine 5'-phosphosulfate + [thioredoxin]-dithiol</text>
        <dbReference type="Rhea" id="RHEA:21976"/>
        <dbReference type="Rhea" id="RHEA-COMP:10698"/>
        <dbReference type="Rhea" id="RHEA-COMP:10700"/>
        <dbReference type="ChEBI" id="CHEBI:15378"/>
        <dbReference type="ChEBI" id="CHEBI:17359"/>
        <dbReference type="ChEBI" id="CHEBI:29950"/>
        <dbReference type="ChEBI" id="CHEBI:50058"/>
        <dbReference type="ChEBI" id="CHEBI:58243"/>
        <dbReference type="ChEBI" id="CHEBI:456215"/>
        <dbReference type="EC" id="1.8.4.10"/>
    </reaction>
</comment>
<evidence type="ECO:0000256" key="2">
    <source>
        <dbReference type="ARBA" id="ARBA00023002"/>
    </source>
</evidence>
<evidence type="ECO:0000256" key="1">
    <source>
        <dbReference type="ARBA" id="ARBA00009732"/>
    </source>
</evidence>
<dbReference type="EC" id="1.8.4.10" evidence="4"/>
<dbReference type="GO" id="GO:0070814">
    <property type="term" value="P:hydrogen sulfide biosynthetic process"/>
    <property type="evidence" value="ECO:0007669"/>
    <property type="project" value="UniProtKB-UniRule"/>
</dbReference>
<accession>A0A1P8WPF6</accession>
<reference evidence="6 7" key="1">
    <citation type="journal article" date="2016" name="Front. Microbiol.">
        <title>Fuerstia marisgermanicae gen. nov., sp. nov., an Unusual Member of the Phylum Planctomycetes from the German Wadden Sea.</title>
        <authorList>
            <person name="Kohn T."/>
            <person name="Heuer A."/>
            <person name="Jogler M."/>
            <person name="Vollmers J."/>
            <person name="Boedeker C."/>
            <person name="Bunk B."/>
            <person name="Rast P."/>
            <person name="Borchert D."/>
            <person name="Glockner I."/>
            <person name="Freese H.M."/>
            <person name="Klenk H.P."/>
            <person name="Overmann J."/>
            <person name="Kaster A.K."/>
            <person name="Rohde M."/>
            <person name="Wiegand S."/>
            <person name="Jogler C."/>
        </authorList>
    </citation>
    <scope>NUCLEOTIDE SEQUENCE [LARGE SCALE GENOMIC DNA]</scope>
    <source>
        <strain evidence="6 7">NH11</strain>
    </source>
</reference>
<comment type="similarity">
    <text evidence="1 4">Belongs to the PAPS reductase family. CysH subfamily.</text>
</comment>
<dbReference type="AlphaFoldDB" id="A0A1P8WPF6"/>
<dbReference type="NCBIfam" id="NF002537">
    <property type="entry name" value="PRK02090.1"/>
    <property type="match status" value="1"/>
</dbReference>
<dbReference type="EMBL" id="CP017641">
    <property type="protein sequence ID" value="APZ95915.1"/>
    <property type="molecule type" value="Genomic_DNA"/>
</dbReference>
<comment type="subcellular location">
    <subcellularLocation>
        <location evidence="4">Cytoplasm</location>
    </subcellularLocation>
</comment>
<dbReference type="PIRSF" id="PIRSF000857">
    <property type="entry name" value="PAPS_reductase"/>
    <property type="match status" value="1"/>
</dbReference>
<feature type="binding site" evidence="4">
    <location>
        <position position="119"/>
    </location>
    <ligand>
        <name>[4Fe-4S] cluster</name>
        <dbReference type="ChEBI" id="CHEBI:49883"/>
    </ligand>
</feature>
<dbReference type="SUPFAM" id="SSF52402">
    <property type="entry name" value="Adenine nucleotide alpha hydrolases-like"/>
    <property type="match status" value="1"/>
</dbReference>
<evidence type="ECO:0000256" key="3">
    <source>
        <dbReference type="ARBA" id="ARBA00024327"/>
    </source>
</evidence>
<comment type="function">
    <text evidence="4">Catalyzes the formation of sulfite from adenosine 5'-phosphosulfate (APS) using thioredoxin as an electron donor.</text>
</comment>
<dbReference type="GO" id="GO:0005737">
    <property type="term" value="C:cytoplasm"/>
    <property type="evidence" value="ECO:0007669"/>
    <property type="project" value="UniProtKB-SubCell"/>
</dbReference>
<dbReference type="GO" id="GO:0004604">
    <property type="term" value="F:phosphoadenylyl-sulfate reductase (thioredoxin) activity"/>
    <property type="evidence" value="ECO:0007669"/>
    <property type="project" value="UniProtKB-UniRule"/>
</dbReference>
<dbReference type="STRING" id="1891926.Fuma_05578"/>
<dbReference type="Proteomes" id="UP000187735">
    <property type="component" value="Chromosome"/>
</dbReference>
<dbReference type="Gene3D" id="3.40.50.620">
    <property type="entry name" value="HUPs"/>
    <property type="match status" value="1"/>
</dbReference>
<feature type="binding site" evidence="4">
    <location>
        <position position="201"/>
    </location>
    <ligand>
        <name>[4Fe-4S] cluster</name>
        <dbReference type="ChEBI" id="CHEBI:49883"/>
    </ligand>
</feature>
<dbReference type="GO" id="GO:0046872">
    <property type="term" value="F:metal ion binding"/>
    <property type="evidence" value="ECO:0007669"/>
    <property type="project" value="UniProtKB-KW"/>
</dbReference>
<keyword evidence="4" id="KW-0411">Iron-sulfur</keyword>
<feature type="active site" description="Nucleophile; cysteine thiosulfonate intermediate" evidence="4">
    <location>
        <position position="229"/>
    </location>
</feature>
<feature type="binding site" evidence="4">
    <location>
        <position position="118"/>
    </location>
    <ligand>
        <name>[4Fe-4S] cluster</name>
        <dbReference type="ChEBI" id="CHEBI:49883"/>
    </ligand>
</feature>
<evidence type="ECO:0000259" key="5">
    <source>
        <dbReference type="Pfam" id="PF01507"/>
    </source>
</evidence>
<organism evidence="6 7">
    <name type="scientific">Fuerstiella marisgermanici</name>
    <dbReference type="NCBI Taxonomy" id="1891926"/>
    <lineage>
        <taxon>Bacteria</taxon>
        <taxon>Pseudomonadati</taxon>
        <taxon>Planctomycetota</taxon>
        <taxon>Planctomycetia</taxon>
        <taxon>Planctomycetales</taxon>
        <taxon>Planctomycetaceae</taxon>
        <taxon>Fuerstiella</taxon>
    </lineage>
</organism>
<keyword evidence="7" id="KW-1185">Reference proteome</keyword>
<evidence type="ECO:0000313" key="6">
    <source>
        <dbReference type="EMBL" id="APZ95915.1"/>
    </source>
</evidence>
<comment type="cofactor">
    <cofactor evidence="4">
        <name>[4Fe-4S] cluster</name>
        <dbReference type="ChEBI" id="CHEBI:49883"/>
    </cofactor>
    <text evidence="4">Binds 1 [4Fe-4S] cluster per subunit.</text>
</comment>
<evidence type="ECO:0000313" key="7">
    <source>
        <dbReference type="Proteomes" id="UP000187735"/>
    </source>
</evidence>
<keyword evidence="4" id="KW-0963">Cytoplasm</keyword>
<dbReference type="GO" id="GO:0043866">
    <property type="term" value="F:adenylyl-sulfate reductase (thioredoxin) activity"/>
    <property type="evidence" value="ECO:0007669"/>
    <property type="project" value="UniProtKB-EC"/>
</dbReference>
<dbReference type="Pfam" id="PF01507">
    <property type="entry name" value="PAPS_reduct"/>
    <property type="match status" value="1"/>
</dbReference>
<feature type="domain" description="Phosphoadenosine phosphosulphate reductase" evidence="5">
    <location>
        <begin position="37"/>
        <end position="207"/>
    </location>
</feature>
<gene>
    <name evidence="4 6" type="primary">cysH</name>
    <name evidence="6" type="ORF">Fuma_05578</name>
</gene>
<sequence>MPRLSQADLIELNRTFEDRSPQELLEWSRTIFGDRVAALSSMQKSGNTICHMLHSIPIKMPVLFVDTGVLFPETLETRDRLIAEYGLDIQTLHPAQTMAEQTVEKGVLYLTPEGQKECCELRKSAPLDAVQQNYDALVSSLRRSDGGARGACPILAIDTRLNCLRINPLVNFDDDQLAAYIAEHNVITNPLHDQGFSTIGCNRCTTPVLPNEPRRAGRWRHLGPWSVYCGINPTDMDPERSPAIDISQDLIDRILGRETDFMI</sequence>
<dbReference type="GO" id="GO:0019379">
    <property type="term" value="P:sulfate assimilation, phosphoadenylyl sulfate reduction by phosphoadenylyl-sulfate reductase (thioredoxin)"/>
    <property type="evidence" value="ECO:0007669"/>
    <property type="project" value="UniProtKB-UniRule"/>
</dbReference>
<feature type="binding site" evidence="4">
    <location>
        <position position="204"/>
    </location>
    <ligand>
        <name>[4Fe-4S] cluster</name>
        <dbReference type="ChEBI" id="CHEBI:49883"/>
    </ligand>
</feature>
<keyword evidence="4" id="KW-0408">Iron</keyword>
<dbReference type="InterPro" id="IPR014729">
    <property type="entry name" value="Rossmann-like_a/b/a_fold"/>
</dbReference>
<dbReference type="HAMAP" id="MF_00063">
    <property type="entry name" value="CysH"/>
    <property type="match status" value="1"/>
</dbReference>
<evidence type="ECO:0000256" key="4">
    <source>
        <dbReference type="HAMAP-Rule" id="MF_00063"/>
    </source>
</evidence>
<protein>
    <recommendedName>
        <fullName evidence="4">Adenosine 5'-phosphosulfate reductase</fullName>
        <shortName evidence="4">APS reductase</shortName>
        <ecNumber evidence="4">1.8.4.10</ecNumber>
    </recommendedName>
    <alternativeName>
        <fullName evidence="4">5'-adenylylsulfate reductase</fullName>
    </alternativeName>
    <alternativeName>
        <fullName evidence="4">Thioredoxin-dependent 5'-adenylylsulfate reductase</fullName>
    </alternativeName>
</protein>
<dbReference type="OrthoDB" id="9772604at2"/>
<dbReference type="PANTHER" id="PTHR46509:SF1">
    <property type="entry name" value="PHOSPHOADENOSINE PHOSPHOSULFATE REDUCTASE"/>
    <property type="match status" value="1"/>
</dbReference>
<keyword evidence="2 4" id="KW-0560">Oxidoreductase</keyword>
<dbReference type="InterPro" id="IPR004511">
    <property type="entry name" value="PAPS/APS_Rdtase"/>
</dbReference>
<dbReference type="InterPro" id="IPR002500">
    <property type="entry name" value="PAPS_reduct_dom"/>
</dbReference>